<dbReference type="Proteomes" id="UP000824120">
    <property type="component" value="Chromosome 10"/>
</dbReference>
<dbReference type="OrthoDB" id="1283502at2759"/>
<sequence length="176" mass="21046">MIGYQPFAWRTNPKVQYNGRRRWNEDHGRLDGDVEFHSTCIGGSLQIIKQVHKSPPVLPKQACMKLIVKLANFHKYRIEREEVKNRNGEIDYDVTHHIDAVLFDKKSRTLIFRNASCQMRMMRWICGHTQRYKIRNEDFWNKVEVTSVVDKMREARLRWFEHVRREQMSQCGGVRG</sequence>
<reference evidence="1 2" key="1">
    <citation type="submission" date="2020-09" db="EMBL/GenBank/DDBJ databases">
        <title>De no assembly of potato wild relative species, Solanum commersonii.</title>
        <authorList>
            <person name="Cho K."/>
        </authorList>
    </citation>
    <scope>NUCLEOTIDE SEQUENCE [LARGE SCALE GENOMIC DNA]</scope>
    <source>
        <strain evidence="1">LZ3.2</strain>
        <tissue evidence="1">Leaf</tissue>
    </source>
</reference>
<organism evidence="1 2">
    <name type="scientific">Solanum commersonii</name>
    <name type="common">Commerson's wild potato</name>
    <name type="synonym">Commerson's nightshade</name>
    <dbReference type="NCBI Taxonomy" id="4109"/>
    <lineage>
        <taxon>Eukaryota</taxon>
        <taxon>Viridiplantae</taxon>
        <taxon>Streptophyta</taxon>
        <taxon>Embryophyta</taxon>
        <taxon>Tracheophyta</taxon>
        <taxon>Spermatophyta</taxon>
        <taxon>Magnoliopsida</taxon>
        <taxon>eudicotyledons</taxon>
        <taxon>Gunneridae</taxon>
        <taxon>Pentapetalae</taxon>
        <taxon>asterids</taxon>
        <taxon>lamiids</taxon>
        <taxon>Solanales</taxon>
        <taxon>Solanaceae</taxon>
        <taxon>Solanoideae</taxon>
        <taxon>Solaneae</taxon>
        <taxon>Solanum</taxon>
    </lineage>
</organism>
<comment type="caution">
    <text evidence="1">The sequence shown here is derived from an EMBL/GenBank/DDBJ whole genome shotgun (WGS) entry which is preliminary data.</text>
</comment>
<keyword evidence="2" id="KW-1185">Reference proteome</keyword>
<dbReference type="EMBL" id="JACXVP010000010">
    <property type="protein sequence ID" value="KAG5579352.1"/>
    <property type="molecule type" value="Genomic_DNA"/>
</dbReference>
<protein>
    <submittedName>
        <fullName evidence="1">Uncharacterized protein</fullName>
    </submittedName>
</protein>
<evidence type="ECO:0000313" key="1">
    <source>
        <dbReference type="EMBL" id="KAG5579352.1"/>
    </source>
</evidence>
<dbReference type="AlphaFoldDB" id="A0A9J5WWJ9"/>
<evidence type="ECO:0000313" key="2">
    <source>
        <dbReference type="Proteomes" id="UP000824120"/>
    </source>
</evidence>
<name>A0A9J5WWJ9_SOLCO</name>
<proteinExistence type="predicted"/>
<gene>
    <name evidence="1" type="ORF">H5410_049979</name>
</gene>
<accession>A0A9J5WWJ9</accession>